<dbReference type="GO" id="GO:0016020">
    <property type="term" value="C:membrane"/>
    <property type="evidence" value="ECO:0007669"/>
    <property type="project" value="UniProtKB-SubCell"/>
</dbReference>
<dbReference type="AlphaFoldDB" id="A0A850HJ60"/>
<dbReference type="EMBL" id="JAAIUO010000001">
    <property type="protein sequence ID" value="NSK13816.1"/>
    <property type="molecule type" value="Genomic_DNA"/>
</dbReference>
<evidence type="ECO:0000313" key="9">
    <source>
        <dbReference type="Proteomes" id="UP000701680"/>
    </source>
</evidence>
<evidence type="ECO:0000256" key="1">
    <source>
        <dbReference type="ARBA" id="ARBA00004141"/>
    </source>
</evidence>
<evidence type="ECO:0000256" key="4">
    <source>
        <dbReference type="ARBA" id="ARBA00023136"/>
    </source>
</evidence>
<evidence type="ECO:0008006" key="10">
    <source>
        <dbReference type="Google" id="ProtNLM"/>
    </source>
</evidence>
<reference evidence="8 9" key="1">
    <citation type="journal article" date="2020" name="Cell Host Microbe">
        <title>Functional and Genomic Variation between Human-Derived Isolates of Lachnospiraceae Reveals Inter- and Intra-Species Diversity.</title>
        <authorList>
            <person name="Sorbara M.T."/>
            <person name="Littmann E.R."/>
            <person name="Fontana E."/>
            <person name="Moody T.U."/>
            <person name="Kohout C.E."/>
            <person name="Gjonbalaj M."/>
            <person name="Eaton V."/>
            <person name="Seok R."/>
            <person name="Leiner I.M."/>
            <person name="Pamer E.G."/>
        </authorList>
    </citation>
    <scope>NUCLEOTIDE SEQUENCE [LARGE SCALE GENOMIC DNA]</scope>
    <source>
        <strain evidence="7 8">MSK.17.11</strain>
        <strain evidence="6 9">MSK.17.38</strain>
    </source>
</reference>
<sequence length="285" mass="33210">MNSWLGKMERKFGRYAIPNIMKYLIVLYAGGYFLYMINPMFYLNYLVLDWGAVLHGQIWRLLTFLMQPPSASIFMVALLLYIYYMIGMQLENALGTFRFNFYLLTGIVLHIVASLIVYLTTGMVISPSVEYLNLSFFFVFAMLFPDAQFLLFFAIPIKGKWIALIDGFYFLWAIISPFLPAYKGTGYGAMMAALASILNVLIFYLLSRNMHAYSPKEVKRRRDYQRKVQQAQKPEHVYENGARHKCAVCGRTELDDPNLEFRYCSKCNGNYEYCQDHLFTHTHVK</sequence>
<dbReference type="EMBL" id="JAAITX010000001">
    <property type="protein sequence ID" value="NVH57053.1"/>
    <property type="molecule type" value="Genomic_DNA"/>
</dbReference>
<feature type="transmembrane region" description="Helical" evidence="5">
    <location>
        <begin position="58"/>
        <end position="87"/>
    </location>
</feature>
<keyword evidence="4 5" id="KW-0472">Membrane</keyword>
<feature type="transmembrane region" description="Helical" evidence="5">
    <location>
        <begin position="131"/>
        <end position="154"/>
    </location>
</feature>
<proteinExistence type="predicted"/>
<dbReference type="Proteomes" id="UP000528555">
    <property type="component" value="Unassembled WGS sequence"/>
</dbReference>
<dbReference type="Proteomes" id="UP000701680">
    <property type="component" value="Unassembled WGS sequence"/>
</dbReference>
<dbReference type="RefSeq" id="WP_101694242.1">
    <property type="nucleotide sequence ID" value="NZ_JAAITX010000001.1"/>
</dbReference>
<evidence type="ECO:0000256" key="3">
    <source>
        <dbReference type="ARBA" id="ARBA00022989"/>
    </source>
</evidence>
<dbReference type="SUPFAM" id="SSF144091">
    <property type="entry name" value="Rhomboid-like"/>
    <property type="match status" value="1"/>
</dbReference>
<gene>
    <name evidence="7" type="ORF">G5A66_00020</name>
    <name evidence="6" type="ORF">G5A75_02785</name>
</gene>
<comment type="subcellular location">
    <subcellularLocation>
        <location evidence="1">Membrane</location>
        <topology evidence="1">Multi-pass membrane protein</topology>
    </subcellularLocation>
</comment>
<keyword evidence="3 5" id="KW-1133">Transmembrane helix</keyword>
<feature type="transmembrane region" description="Helical" evidence="5">
    <location>
        <begin position="161"/>
        <end position="179"/>
    </location>
</feature>
<evidence type="ECO:0000313" key="6">
    <source>
        <dbReference type="EMBL" id="NSK13816.1"/>
    </source>
</evidence>
<keyword evidence="2 5" id="KW-0812">Transmembrane</keyword>
<evidence type="ECO:0000256" key="5">
    <source>
        <dbReference type="SAM" id="Phobius"/>
    </source>
</evidence>
<name>A0A850HJ60_9FIRM</name>
<reference evidence="7" key="2">
    <citation type="submission" date="2020-02" db="EMBL/GenBank/DDBJ databases">
        <authorList>
            <person name="Littmann E."/>
            <person name="Sorbara M."/>
        </authorList>
    </citation>
    <scope>NUCLEOTIDE SEQUENCE</scope>
    <source>
        <strain evidence="7">MSK.17.11</strain>
        <strain evidence="6">MSK.17.38</strain>
    </source>
</reference>
<evidence type="ECO:0000313" key="8">
    <source>
        <dbReference type="Proteomes" id="UP000528555"/>
    </source>
</evidence>
<protein>
    <recommendedName>
        <fullName evidence="10">Rhomboid family intramembrane serine protease</fullName>
    </recommendedName>
</protein>
<keyword evidence="8" id="KW-1185">Reference proteome</keyword>
<evidence type="ECO:0000256" key="2">
    <source>
        <dbReference type="ARBA" id="ARBA00022692"/>
    </source>
</evidence>
<feature type="transmembrane region" description="Helical" evidence="5">
    <location>
        <begin position="20"/>
        <end position="38"/>
    </location>
</feature>
<organism evidence="7 8">
    <name type="scientific">Dorea phocaeensis</name>
    <dbReference type="NCBI Taxonomy" id="2040291"/>
    <lineage>
        <taxon>Bacteria</taxon>
        <taxon>Bacillati</taxon>
        <taxon>Bacillota</taxon>
        <taxon>Clostridia</taxon>
        <taxon>Lachnospirales</taxon>
        <taxon>Lachnospiraceae</taxon>
        <taxon>Dorea</taxon>
    </lineage>
</organism>
<feature type="transmembrane region" description="Helical" evidence="5">
    <location>
        <begin position="99"/>
        <end position="119"/>
    </location>
</feature>
<comment type="caution">
    <text evidence="7">The sequence shown here is derived from an EMBL/GenBank/DDBJ whole genome shotgun (WGS) entry which is preliminary data.</text>
</comment>
<accession>A0A850HJ60</accession>
<dbReference type="OrthoDB" id="9778756at2"/>
<dbReference type="InterPro" id="IPR035952">
    <property type="entry name" value="Rhomboid-like_sf"/>
</dbReference>
<feature type="transmembrane region" description="Helical" evidence="5">
    <location>
        <begin position="185"/>
        <end position="206"/>
    </location>
</feature>
<evidence type="ECO:0000313" key="7">
    <source>
        <dbReference type="EMBL" id="NVH57053.1"/>
    </source>
</evidence>